<dbReference type="KEGG" id="min:Minf_2327"/>
<evidence type="ECO:0000256" key="1">
    <source>
        <dbReference type="SAM" id="Phobius"/>
    </source>
</evidence>
<reference evidence="2 3" key="1">
    <citation type="journal article" date="2008" name="Biol. Direct">
        <title>Complete genome sequence of the extremely acidophilic methanotroph isolate V4, Methylacidiphilum infernorum, a representative of the bacterial phylum Verrucomicrobia.</title>
        <authorList>
            <person name="Hou S."/>
            <person name="Makarova K.S."/>
            <person name="Saw J.H."/>
            <person name="Senin P."/>
            <person name="Ly B.V."/>
            <person name="Zhou Z."/>
            <person name="Ren Y."/>
            <person name="Wang J."/>
            <person name="Galperin M.Y."/>
            <person name="Omelchenko M.V."/>
            <person name="Wolf Y.I."/>
            <person name="Yutin N."/>
            <person name="Koonin E.V."/>
            <person name="Stott M.B."/>
            <person name="Mountain B.W."/>
            <person name="Crowe M.A."/>
            <person name="Smirnova A.V."/>
            <person name="Dunfield P.F."/>
            <person name="Feng L."/>
            <person name="Wang L."/>
            <person name="Alam M."/>
        </authorList>
    </citation>
    <scope>NUCLEOTIDE SEQUENCE [LARGE SCALE GENOMIC DNA]</scope>
    <source>
        <strain evidence="3">Isolate V4</strain>
    </source>
</reference>
<evidence type="ECO:0000313" key="2">
    <source>
        <dbReference type="EMBL" id="ACD84381.1"/>
    </source>
</evidence>
<keyword evidence="1" id="KW-1133">Transmembrane helix</keyword>
<name>B3E0F2_METI4</name>
<dbReference type="HOGENOM" id="CLU_3292296_0_0_0"/>
<dbReference type="AlphaFoldDB" id="B3E0F2"/>
<protein>
    <submittedName>
        <fullName evidence="2">Uncharacterized protein</fullName>
    </submittedName>
</protein>
<sequence>MAQSKSNPPILADSLVLHFIVGSRVVFAVAFGVRPFSFGP</sequence>
<keyword evidence="1" id="KW-0812">Transmembrane</keyword>
<dbReference type="Proteomes" id="UP000009149">
    <property type="component" value="Chromosome"/>
</dbReference>
<evidence type="ECO:0000313" key="3">
    <source>
        <dbReference type="Proteomes" id="UP000009149"/>
    </source>
</evidence>
<organism evidence="2 3">
    <name type="scientific">Methylacidiphilum infernorum (isolate V4)</name>
    <name type="common">Methylokorus infernorum (strain V4)</name>
    <dbReference type="NCBI Taxonomy" id="481448"/>
    <lineage>
        <taxon>Bacteria</taxon>
        <taxon>Pseudomonadati</taxon>
        <taxon>Verrucomicrobiota</taxon>
        <taxon>Methylacidiphilae</taxon>
        <taxon>Methylacidiphilales</taxon>
        <taxon>Methylacidiphilaceae</taxon>
        <taxon>Methylacidiphilum (ex Ratnadevi et al. 2023)</taxon>
    </lineage>
</organism>
<keyword evidence="1" id="KW-0472">Membrane</keyword>
<proteinExistence type="predicted"/>
<feature type="transmembrane region" description="Helical" evidence="1">
    <location>
        <begin position="15"/>
        <end position="33"/>
    </location>
</feature>
<dbReference type="EMBL" id="CP000975">
    <property type="protein sequence ID" value="ACD84381.1"/>
    <property type="molecule type" value="Genomic_DNA"/>
</dbReference>
<gene>
    <name evidence="2" type="ordered locus">Minf_2327</name>
</gene>
<accession>B3E0F2</accession>